<dbReference type="PRINTS" id="PR00255">
    <property type="entry name" value="NATPEPTIDER"/>
</dbReference>
<evidence type="ECO:0000313" key="19">
    <source>
        <dbReference type="EnsemblMetazoa" id="G4313.1:cds"/>
    </source>
</evidence>
<dbReference type="InterPro" id="IPR029787">
    <property type="entry name" value="Nucleotide_cyclase"/>
</dbReference>
<dbReference type="GO" id="GO:0005524">
    <property type="term" value="F:ATP binding"/>
    <property type="evidence" value="ECO:0007669"/>
    <property type="project" value="InterPro"/>
</dbReference>
<dbReference type="PROSITE" id="PS50011">
    <property type="entry name" value="PROTEIN_KINASE_DOM"/>
    <property type="match status" value="1"/>
</dbReference>
<dbReference type="EC" id="4.6.1.2" evidence="2 14"/>
<dbReference type="Pfam" id="PF07714">
    <property type="entry name" value="PK_Tyr_Ser-Thr"/>
    <property type="match status" value="1"/>
</dbReference>
<keyword evidence="5" id="KW-0547">Nucleotide-binding</keyword>
<dbReference type="PROSITE" id="PS00452">
    <property type="entry name" value="GUANYLATE_CYCLASE_1"/>
    <property type="match status" value="1"/>
</dbReference>
<dbReference type="GO" id="GO:0004383">
    <property type="term" value="F:guanylate cyclase activity"/>
    <property type="evidence" value="ECO:0007669"/>
    <property type="project" value="UniProtKB-EC"/>
</dbReference>
<evidence type="ECO:0000256" key="9">
    <source>
        <dbReference type="ARBA" id="ARBA00023170"/>
    </source>
</evidence>
<dbReference type="GO" id="GO:0004016">
    <property type="term" value="F:adenylate cyclase activity"/>
    <property type="evidence" value="ECO:0007669"/>
    <property type="project" value="TreeGrafter"/>
</dbReference>
<proteinExistence type="inferred from homology"/>
<keyword evidence="3 16" id="KW-0812">Transmembrane</keyword>
<keyword evidence="20" id="KW-1185">Reference proteome</keyword>
<evidence type="ECO:0000256" key="10">
    <source>
        <dbReference type="ARBA" id="ARBA00023180"/>
    </source>
</evidence>
<keyword evidence="9" id="KW-0675">Receptor</keyword>
<dbReference type="SUPFAM" id="SSF56112">
    <property type="entry name" value="Protein kinase-like (PK-like)"/>
    <property type="match status" value="1"/>
</dbReference>
<comment type="catalytic activity">
    <reaction evidence="14">
        <text>GTP = 3',5'-cyclic GMP + diphosphate</text>
        <dbReference type="Rhea" id="RHEA:13665"/>
        <dbReference type="ChEBI" id="CHEBI:33019"/>
        <dbReference type="ChEBI" id="CHEBI:37565"/>
        <dbReference type="ChEBI" id="CHEBI:57746"/>
        <dbReference type="EC" id="4.6.1.2"/>
    </reaction>
</comment>
<evidence type="ECO:0000256" key="15">
    <source>
        <dbReference type="SAM" id="MobiDB-lite"/>
    </source>
</evidence>
<feature type="domain" description="Guanylate cyclase" evidence="18">
    <location>
        <begin position="926"/>
        <end position="1056"/>
    </location>
</feature>
<evidence type="ECO:0000256" key="6">
    <source>
        <dbReference type="ARBA" id="ARBA00022989"/>
    </source>
</evidence>
<reference evidence="19" key="1">
    <citation type="submission" date="2022-08" db="UniProtKB">
        <authorList>
            <consortium name="EnsemblMetazoa"/>
        </authorList>
    </citation>
    <scope>IDENTIFICATION</scope>
    <source>
        <strain evidence="19">05x7-T-G4-1.051#20</strain>
    </source>
</reference>
<dbReference type="PROSITE" id="PS50125">
    <property type="entry name" value="GUANYLATE_CYCLASE_2"/>
    <property type="match status" value="1"/>
</dbReference>
<dbReference type="InterPro" id="IPR050401">
    <property type="entry name" value="Cyclic_nucleotide_synthase"/>
</dbReference>
<feature type="region of interest" description="Disordered" evidence="15">
    <location>
        <begin position="555"/>
        <end position="588"/>
    </location>
</feature>
<dbReference type="InterPro" id="IPR018297">
    <property type="entry name" value="A/G_cyclase_CS"/>
</dbReference>
<dbReference type="InterPro" id="IPR011645">
    <property type="entry name" value="HNOB_dom_associated"/>
</dbReference>
<feature type="compositionally biased region" description="Basic residues" evidence="15">
    <location>
        <begin position="555"/>
        <end position="569"/>
    </location>
</feature>
<dbReference type="Pfam" id="PF00211">
    <property type="entry name" value="Guanylate_cyc"/>
    <property type="match status" value="1"/>
</dbReference>
<evidence type="ECO:0000256" key="1">
    <source>
        <dbReference type="ARBA" id="ARBA00004479"/>
    </source>
</evidence>
<dbReference type="PANTHER" id="PTHR11920">
    <property type="entry name" value="GUANYLYL CYCLASE"/>
    <property type="match status" value="1"/>
</dbReference>
<dbReference type="FunFam" id="3.30.70.1230:FF:000004">
    <property type="entry name" value="Guanylate cyclase"/>
    <property type="match status" value="1"/>
</dbReference>
<evidence type="ECO:0000256" key="3">
    <source>
        <dbReference type="ARBA" id="ARBA00022692"/>
    </source>
</evidence>
<dbReference type="GO" id="GO:0007168">
    <property type="term" value="P:receptor guanylyl cyclase signaling pathway"/>
    <property type="evidence" value="ECO:0007669"/>
    <property type="project" value="TreeGrafter"/>
</dbReference>
<feature type="domain" description="Protein kinase" evidence="17">
    <location>
        <begin position="553"/>
        <end position="855"/>
    </location>
</feature>
<dbReference type="Pfam" id="PF01094">
    <property type="entry name" value="ANF_receptor"/>
    <property type="match status" value="1"/>
</dbReference>
<keyword evidence="10" id="KW-0325">Glycoprotein</keyword>
<dbReference type="InterPro" id="IPR001170">
    <property type="entry name" value="ANPR/GUC"/>
</dbReference>
<organism evidence="19 20">
    <name type="scientific">Magallana gigas</name>
    <name type="common">Pacific oyster</name>
    <name type="synonym">Crassostrea gigas</name>
    <dbReference type="NCBI Taxonomy" id="29159"/>
    <lineage>
        <taxon>Eukaryota</taxon>
        <taxon>Metazoa</taxon>
        <taxon>Spiralia</taxon>
        <taxon>Lophotrochozoa</taxon>
        <taxon>Mollusca</taxon>
        <taxon>Bivalvia</taxon>
        <taxon>Autobranchia</taxon>
        <taxon>Pteriomorphia</taxon>
        <taxon>Ostreida</taxon>
        <taxon>Ostreoidea</taxon>
        <taxon>Ostreidae</taxon>
        <taxon>Magallana</taxon>
    </lineage>
</organism>
<keyword evidence="7" id="KW-0342">GTP-binding</keyword>
<dbReference type="InterPro" id="IPR011009">
    <property type="entry name" value="Kinase-like_dom_sf"/>
</dbReference>
<dbReference type="Pfam" id="PF07701">
    <property type="entry name" value="HNOBA"/>
    <property type="match status" value="1"/>
</dbReference>
<feature type="region of interest" description="Disordered" evidence="15">
    <location>
        <begin position="1259"/>
        <end position="1280"/>
    </location>
</feature>
<dbReference type="InterPro" id="IPR001828">
    <property type="entry name" value="ANF_lig-bd_rcpt"/>
</dbReference>
<evidence type="ECO:0000256" key="5">
    <source>
        <dbReference type="ARBA" id="ARBA00022741"/>
    </source>
</evidence>
<evidence type="ECO:0000256" key="14">
    <source>
        <dbReference type="RuleBase" id="RU003431"/>
    </source>
</evidence>
<dbReference type="InterPro" id="IPR028082">
    <property type="entry name" value="Peripla_BP_I"/>
</dbReference>
<evidence type="ECO:0000256" key="16">
    <source>
        <dbReference type="SAM" id="Phobius"/>
    </source>
</evidence>
<dbReference type="OrthoDB" id="1890790at2759"/>
<dbReference type="GO" id="GO:0004672">
    <property type="term" value="F:protein kinase activity"/>
    <property type="evidence" value="ECO:0007669"/>
    <property type="project" value="InterPro"/>
</dbReference>
<comment type="subcellular location">
    <subcellularLocation>
        <location evidence="1">Membrane</location>
        <topology evidence="1">Single-pass type I membrane protein</topology>
    </subcellularLocation>
</comment>
<keyword evidence="12 14" id="KW-0141">cGMP biosynthesis</keyword>
<feature type="compositionally biased region" description="Low complexity" evidence="15">
    <location>
        <begin position="1267"/>
        <end position="1280"/>
    </location>
</feature>
<dbReference type="Gene3D" id="3.40.50.2300">
    <property type="match status" value="2"/>
</dbReference>
<evidence type="ECO:0000259" key="17">
    <source>
        <dbReference type="PROSITE" id="PS50011"/>
    </source>
</evidence>
<sequence>MMILQWRLPMVMWSFFLMYGMCFIFVFSTKTEFRIAWMAPKKEYYNLSAYSSVGALKIALSAIRTNPTNRIQSLHNSTIKVRWYDTDCNAKSALAAAVDAKSKFDPHLFLGPPCSVGMKGVALLASHWKTPVFGWVSQEEEFQDKKMYSTLVRFLGPLNRFPNVMFHLQSLFKWSQFSVVYDKRDPYKAVAEALYEKKSIENMDSSMNWYKIVNSFKVSNDMSDKQIEEIFRQIKKYSRIVVMALPWLDMRKYMLVAHRLGMSNGEYAFLCIHGDLYTYDRMETDVFSDLVWRKNDSYDSIAKDAFEPVFHVMMKPLEKTYWDLFKNVASDLTSKTDPNWNLPEPPEEYIPPDAYAPYLYDATLVWAILADKILKENKNPHDGEYMFLKATTLTDEEEVDGLTGKVNLDNHGDRNLNFQVLDMTENGTFESILTIKYQNKMMQVKFDNNKTEENLSRWPNGKVGIKYAPPDEPICGFDGKKCPEQDEQPDRTFIYVFSAGGVVFVIVVATILYCILKRYRRIKTLKSMIWQVRFEEIDFVTALLTGSVRSSFKNLARRKGSGNKRKSRPSRTESPLRNAIQTSPDHSPAFLSKPEQGAMFGSVAYIRGSLVSVKRLTRSNINLTNMPKQVLEELNRLMEMKHQNCCAFVGACIDPGRILLLWEYCHKGSLQDVIWNQNIKLDRMFMFALSQDIAKGLDFVHKSSIHYHGNLKSSNCVVDSRWTCKLADFGVPSLRHSYKCHKEDENPDKLQWTAPELLRSEKSIDKQKVDIFSLGIILKEIFTRSGPYTEYPFLRIHEIIDKVRYPVCGAPTFRPKLSVEVQQTPELHALIDECWNESVFVRPSAGRILKTLARINPSKMTMIDNMIAILEKHANHLEELVAERTSELDAEKKKTENLLYRMLPQSVADDLKKGKPIEAEHFDETTIYFSDIVGFTTICAGSTPIQVVNFLNSLYTLFDDIITRYDVYKVETIGDAYMLVSGLPKRNGNLHSKEIADCAMDIMASIGTFCIPHQPNAKVKIRIGIHSGPVVAGVVGLAMPRYCLFGDTVNTASRMESTGLPLKIHLSSMTRDQLETFGCYHLLYRGEINVKGKGIMKTYFLNGRDGFTKELPSITEEGKCLKFSPSATSDLHYMGVATSPGTPKTSVTAIGEGLILERKEMPSVNETLQGFSGEDSKKKCASDVMSLNLGDVLPDSVIKSVERFRKTGLNCFPQDTNEKGISRRHSYNDAAKKNCFIPASHDAVPIYEHGSDDIRKKLSTGSQATDSGIGSFRRTGSSSSSLNDVITSSLKNITCLDEINVNCLMNRNVKSFPDMMNSTPRENGKVHKRKFSTGDIIDSIQSYRNGYSDGKLKIRKLSAESFFEGYCISKKTPKQEETRRRKYSIESFIRGLLGNKTKLNKSQSTVKEPCMIKSIEKHTKDSRPVNSCSLTENCHENLAFQGDQNELHKHDEATVQEIVNELHEMATDPNNMAPGVLPVDKLPISLRHIFPRHRVLAKSDSGYGTTENLSIASATTFL</sequence>
<dbReference type="CDD" id="cd07302">
    <property type="entry name" value="CHD"/>
    <property type="match status" value="1"/>
</dbReference>
<dbReference type="EnsemblMetazoa" id="G4313.1">
    <property type="protein sequence ID" value="G4313.1:cds"/>
    <property type="gene ID" value="G4313"/>
</dbReference>
<feature type="compositionally biased region" description="Polar residues" evidence="15">
    <location>
        <begin position="572"/>
        <end position="585"/>
    </location>
</feature>
<feature type="transmembrane region" description="Helical" evidence="16">
    <location>
        <begin position="6"/>
        <end position="27"/>
    </location>
</feature>
<comment type="similarity">
    <text evidence="13">Belongs to the adenylyl cyclase class-4/guanylyl cyclase family.</text>
</comment>
<dbReference type="InterPro" id="IPR000719">
    <property type="entry name" value="Prot_kinase_dom"/>
</dbReference>
<feature type="transmembrane region" description="Helical" evidence="16">
    <location>
        <begin position="493"/>
        <end position="516"/>
    </location>
</feature>
<dbReference type="GO" id="GO:0001653">
    <property type="term" value="F:peptide receptor activity"/>
    <property type="evidence" value="ECO:0007669"/>
    <property type="project" value="TreeGrafter"/>
</dbReference>
<dbReference type="Gene3D" id="3.30.70.1230">
    <property type="entry name" value="Nucleotide cyclase"/>
    <property type="match status" value="1"/>
</dbReference>
<dbReference type="GO" id="GO:0035556">
    <property type="term" value="P:intracellular signal transduction"/>
    <property type="evidence" value="ECO:0007669"/>
    <property type="project" value="InterPro"/>
</dbReference>
<evidence type="ECO:0000256" key="12">
    <source>
        <dbReference type="ARBA" id="ARBA00023293"/>
    </source>
</evidence>
<dbReference type="OMA" id="PEFRIAW"/>
<evidence type="ECO:0000256" key="13">
    <source>
        <dbReference type="RuleBase" id="RU000405"/>
    </source>
</evidence>
<evidence type="ECO:0000259" key="18">
    <source>
        <dbReference type="PROSITE" id="PS50125"/>
    </source>
</evidence>
<accession>A0A8W8N8M5</accession>
<dbReference type="InterPro" id="IPR001054">
    <property type="entry name" value="A/G_cyclase"/>
</dbReference>
<keyword evidence="4" id="KW-0732">Signal</keyword>
<dbReference type="Proteomes" id="UP000005408">
    <property type="component" value="Unassembled WGS sequence"/>
</dbReference>
<dbReference type="SMART" id="SM00044">
    <property type="entry name" value="CYCc"/>
    <property type="match status" value="1"/>
</dbReference>
<keyword evidence="6 16" id="KW-1133">Transmembrane helix</keyword>
<dbReference type="InterPro" id="IPR001245">
    <property type="entry name" value="Ser-Thr/Tyr_kinase_cat_dom"/>
</dbReference>
<protein>
    <recommendedName>
        <fullName evidence="2 14">Guanylate cyclase</fullName>
        <ecNumber evidence="2 14">4.6.1.2</ecNumber>
    </recommendedName>
</protein>
<dbReference type="SUPFAM" id="SSF53822">
    <property type="entry name" value="Periplasmic binding protein-like I"/>
    <property type="match status" value="1"/>
</dbReference>
<evidence type="ECO:0000256" key="11">
    <source>
        <dbReference type="ARBA" id="ARBA00023239"/>
    </source>
</evidence>
<dbReference type="GO" id="GO:0005886">
    <property type="term" value="C:plasma membrane"/>
    <property type="evidence" value="ECO:0007669"/>
    <property type="project" value="TreeGrafter"/>
</dbReference>
<dbReference type="PANTHER" id="PTHR11920:SF501">
    <property type="entry name" value="GUANYLATE CYCLASE 32E"/>
    <property type="match status" value="1"/>
</dbReference>
<keyword evidence="11 13" id="KW-0456">Lyase</keyword>
<keyword evidence="8 16" id="KW-0472">Membrane</keyword>
<dbReference type="CDD" id="cd06352">
    <property type="entry name" value="PBP1_NPR_GC-like"/>
    <property type="match status" value="1"/>
</dbReference>
<evidence type="ECO:0000313" key="20">
    <source>
        <dbReference type="Proteomes" id="UP000005408"/>
    </source>
</evidence>
<evidence type="ECO:0000256" key="7">
    <source>
        <dbReference type="ARBA" id="ARBA00023134"/>
    </source>
</evidence>
<evidence type="ECO:0000256" key="4">
    <source>
        <dbReference type="ARBA" id="ARBA00022729"/>
    </source>
</evidence>
<dbReference type="SUPFAM" id="SSF55073">
    <property type="entry name" value="Nucleotide cyclase"/>
    <property type="match status" value="1"/>
</dbReference>
<name>A0A8W8N8M5_MAGGI</name>
<evidence type="ECO:0000256" key="8">
    <source>
        <dbReference type="ARBA" id="ARBA00023136"/>
    </source>
</evidence>
<evidence type="ECO:0000256" key="2">
    <source>
        <dbReference type="ARBA" id="ARBA00012202"/>
    </source>
</evidence>
<dbReference type="Gene3D" id="1.10.510.10">
    <property type="entry name" value="Transferase(Phosphotransferase) domain 1"/>
    <property type="match status" value="1"/>
</dbReference>
<dbReference type="GO" id="GO:0005525">
    <property type="term" value="F:GTP binding"/>
    <property type="evidence" value="ECO:0007669"/>
    <property type="project" value="UniProtKB-KW"/>
</dbReference>